<evidence type="ECO:0000259" key="4">
    <source>
        <dbReference type="Pfam" id="PF18962"/>
    </source>
</evidence>
<dbReference type="GO" id="GO:0008234">
    <property type="term" value="F:cysteine-type peptidase activity"/>
    <property type="evidence" value="ECO:0007669"/>
    <property type="project" value="InterPro"/>
</dbReference>
<evidence type="ECO:0000256" key="1">
    <source>
        <dbReference type="PIRSR" id="PIRSR600200-1"/>
    </source>
</evidence>
<evidence type="ECO:0000313" key="6">
    <source>
        <dbReference type="Proteomes" id="UP000053091"/>
    </source>
</evidence>
<dbReference type="NCBIfam" id="TIGR04183">
    <property type="entry name" value="Por_Secre_tail"/>
    <property type="match status" value="1"/>
</dbReference>
<gene>
    <name evidence="5" type="ORF">TBC1_111096</name>
</gene>
<accession>A0A0S7BWI9</accession>
<feature type="chain" id="PRO_5006633233" evidence="3">
    <location>
        <begin position="25"/>
        <end position="490"/>
    </location>
</feature>
<feature type="active site" description="Proton acceptor" evidence="1">
    <location>
        <position position="348"/>
    </location>
</feature>
<evidence type="ECO:0000256" key="2">
    <source>
        <dbReference type="SAM" id="MobiDB-lite"/>
    </source>
</evidence>
<organism evidence="5">
    <name type="scientific">Lentimicrobium saccharophilum</name>
    <dbReference type="NCBI Taxonomy" id="1678841"/>
    <lineage>
        <taxon>Bacteria</taxon>
        <taxon>Pseudomonadati</taxon>
        <taxon>Bacteroidota</taxon>
        <taxon>Bacteroidia</taxon>
        <taxon>Bacteroidales</taxon>
        <taxon>Lentimicrobiaceae</taxon>
        <taxon>Lentimicrobium</taxon>
    </lineage>
</organism>
<dbReference type="SUPFAM" id="SSF54001">
    <property type="entry name" value="Cysteine proteinases"/>
    <property type="match status" value="1"/>
</dbReference>
<reference evidence="5" key="1">
    <citation type="journal article" date="2015" name="Genome Announc.">
        <title>Draft Genome Sequence of Bacteroidales Strain TBC1, a Novel Isolate from a Methanogenic Wastewater Treatment System.</title>
        <authorList>
            <person name="Tourlousse D.M."/>
            <person name="Matsuura N."/>
            <person name="Sun L."/>
            <person name="Toyonaga M."/>
            <person name="Kuroda K."/>
            <person name="Ohashi A."/>
            <person name="Cruz R."/>
            <person name="Yamaguchi T."/>
            <person name="Sekiguchi Y."/>
        </authorList>
    </citation>
    <scope>NUCLEOTIDE SEQUENCE [LARGE SCALE GENOMIC DNA]</scope>
    <source>
        <strain evidence="5">TBC1</strain>
    </source>
</reference>
<dbReference type="EMBL" id="DF968182">
    <property type="protein sequence ID" value="GAP42955.1"/>
    <property type="molecule type" value="Genomic_DNA"/>
</dbReference>
<dbReference type="Proteomes" id="UP000053091">
    <property type="component" value="Unassembled WGS sequence"/>
</dbReference>
<dbReference type="InterPro" id="IPR044934">
    <property type="entry name" value="Streptopain_sf"/>
</dbReference>
<keyword evidence="6" id="KW-1185">Reference proteome</keyword>
<dbReference type="InterPro" id="IPR000200">
    <property type="entry name" value="Peptidase_C10"/>
</dbReference>
<dbReference type="GO" id="GO:0006508">
    <property type="term" value="P:proteolysis"/>
    <property type="evidence" value="ECO:0007669"/>
    <property type="project" value="InterPro"/>
</dbReference>
<dbReference type="AlphaFoldDB" id="A0A0S7BWI9"/>
<protein>
    <submittedName>
        <fullName evidence="5">Protein containing Por secretion system C-terminal sorting domain</fullName>
    </submittedName>
</protein>
<sequence length="490" mass="53938">MKTWPLSLLTILFPMLLSAQPAQPENLRFGDALQTVRGHLYRYPEKRVSPGDTYLLLYADGRAATATVRAGLAGEEAAGRDLLARVFPLEPSGYVVVAASPLLPRVIAYSFTAGCGRPESGNPLLTLLRADLKSRLDYAAESGQAAAVGEPMPRRDRPEQWPATGDGWLKTNWTQNAPYNNLCPMDPVTFSRSYAGCPAVAMAQILNFHKNLNNTRFDDGDDYYHSYAGRNYQIDDDHTQNGFPSFPQLNVYLDTLQAHYERDVNLSNTDKAALVFACGVACTQVFTSEASGTFGVDQALEAYLRFGFSTVALLDENDADLYDRLRQNMMDTLPAHLAVVDPGWTTGHNVVVDGYNSDDYYHLNFGWGGMYNGWYLLPEEIPYNLTVVEGVVLDISRDTTTVSSHHVQAGQAKVFPNPTAGRLTIAFPASPGQINSVKIYNAAGCLIESRKNISSGTFNLDLSDRPGGLYIFTIRDQQGRVTSGKFVINR</sequence>
<name>A0A0S7BWI9_9BACT</name>
<dbReference type="PRINTS" id="PR00797">
    <property type="entry name" value="STREPTOPAIN"/>
</dbReference>
<dbReference type="Pfam" id="PF18962">
    <property type="entry name" value="Por_Secre_tail"/>
    <property type="match status" value="1"/>
</dbReference>
<dbReference type="InterPro" id="IPR038765">
    <property type="entry name" value="Papain-like_cys_pep_sf"/>
</dbReference>
<dbReference type="InterPro" id="IPR026444">
    <property type="entry name" value="Secre_tail"/>
</dbReference>
<dbReference type="STRING" id="1678841.TBC1_111096"/>
<proteinExistence type="predicted"/>
<evidence type="ECO:0000313" key="5">
    <source>
        <dbReference type="EMBL" id="GAP42955.1"/>
    </source>
</evidence>
<feature type="active site" description="Nucleophile" evidence="1">
    <location>
        <position position="197"/>
    </location>
</feature>
<keyword evidence="3" id="KW-0732">Signal</keyword>
<dbReference type="Gene3D" id="3.90.70.50">
    <property type="entry name" value="Peptidase C10, streptopain"/>
    <property type="match status" value="1"/>
</dbReference>
<dbReference type="Pfam" id="PF01640">
    <property type="entry name" value="Peptidase_C10"/>
    <property type="match status" value="1"/>
</dbReference>
<evidence type="ECO:0000256" key="3">
    <source>
        <dbReference type="SAM" id="SignalP"/>
    </source>
</evidence>
<feature type="region of interest" description="Disordered" evidence="2">
    <location>
        <begin position="143"/>
        <end position="166"/>
    </location>
</feature>
<feature type="domain" description="Secretion system C-terminal sorting" evidence="4">
    <location>
        <begin position="414"/>
        <end position="488"/>
    </location>
</feature>
<feature type="signal peptide" evidence="3">
    <location>
        <begin position="1"/>
        <end position="24"/>
    </location>
</feature>